<proteinExistence type="predicted"/>
<dbReference type="Pfam" id="PF02365">
    <property type="entry name" value="NAM"/>
    <property type="match status" value="1"/>
</dbReference>
<keyword evidence="1" id="KW-0805">Transcription regulation</keyword>
<evidence type="ECO:0000256" key="3">
    <source>
        <dbReference type="ARBA" id="ARBA00023163"/>
    </source>
</evidence>
<dbReference type="SUPFAM" id="SSF101941">
    <property type="entry name" value="NAC domain"/>
    <property type="match status" value="1"/>
</dbReference>
<reference evidence="6" key="3">
    <citation type="submission" date="2015-04" db="UniProtKB">
        <authorList>
            <consortium name="EnsemblPlants"/>
        </authorList>
    </citation>
    <scope>IDENTIFICATION</scope>
</reference>
<dbReference type="InterPro" id="IPR036093">
    <property type="entry name" value="NAC_dom_sf"/>
</dbReference>
<dbReference type="AlphaFoldDB" id="A0A0D9WBJ6"/>
<dbReference type="PROSITE" id="PS51005">
    <property type="entry name" value="NAC"/>
    <property type="match status" value="1"/>
</dbReference>
<keyword evidence="4" id="KW-0539">Nucleus</keyword>
<sequence length="320" mass="36285">METLVNLDMEWESYRVPPGFRFHPTEEELVGYYLARKVQSTDLVGGGIIQEVDLYSIEPWDLQARCSSSWQTTEQAQEWYLFSYKDRKYPSGTRTNRATAAGFWKATGRDKPVLSTRSPPAVIGMRKTLVFYRGRAPHGSKTDWIIHEYRLLHHHQQMQEQQEGWVVCRAFQKPTTTTPLHQLQLQPPSTCSLLPPPPIRQQQQQQGYYGQYADDCDHLLPPPAPAAGGLLCSSLELEDDEDEHKMILSNNIPRLVSPTTAVQTEAGGNNNVTASAADHYHHSQVLESVMQPQQQGHLIDWNFLDTLLQESAAASTLLLY</sequence>
<reference evidence="7" key="2">
    <citation type="submission" date="2013-12" db="EMBL/GenBank/DDBJ databases">
        <authorList>
            <person name="Yu Y."/>
            <person name="Lee S."/>
            <person name="de Baynast K."/>
            <person name="Wissotski M."/>
            <person name="Liu L."/>
            <person name="Talag J."/>
            <person name="Goicoechea J."/>
            <person name="Angelova A."/>
            <person name="Jetty R."/>
            <person name="Kudrna D."/>
            <person name="Golser W."/>
            <person name="Rivera L."/>
            <person name="Zhang J."/>
            <person name="Wing R."/>
        </authorList>
    </citation>
    <scope>NUCLEOTIDE SEQUENCE</scope>
</reference>
<dbReference type="EnsemblPlants" id="LPERR04G26130.1">
    <property type="protein sequence ID" value="LPERR04G26130.1"/>
    <property type="gene ID" value="LPERR04G26130"/>
</dbReference>
<evidence type="ECO:0000313" key="7">
    <source>
        <dbReference type="Proteomes" id="UP000032180"/>
    </source>
</evidence>
<name>A0A0D9WBJ6_9ORYZ</name>
<dbReference type="GO" id="GO:0006355">
    <property type="term" value="P:regulation of DNA-templated transcription"/>
    <property type="evidence" value="ECO:0007669"/>
    <property type="project" value="InterPro"/>
</dbReference>
<evidence type="ECO:0000256" key="2">
    <source>
        <dbReference type="ARBA" id="ARBA00023125"/>
    </source>
</evidence>
<keyword evidence="3" id="KW-0804">Transcription</keyword>
<keyword evidence="2" id="KW-0238">DNA-binding</keyword>
<feature type="domain" description="NAC" evidence="5">
    <location>
        <begin position="16"/>
        <end position="173"/>
    </location>
</feature>
<dbReference type="PANTHER" id="PTHR31744:SF211">
    <property type="entry name" value="OS04G0691300 PROTEIN"/>
    <property type="match status" value="1"/>
</dbReference>
<evidence type="ECO:0000259" key="5">
    <source>
        <dbReference type="PROSITE" id="PS51005"/>
    </source>
</evidence>
<dbReference type="Gramene" id="LPERR04G26130.1">
    <property type="protein sequence ID" value="LPERR04G26130.1"/>
    <property type="gene ID" value="LPERR04G26130"/>
</dbReference>
<evidence type="ECO:0000256" key="4">
    <source>
        <dbReference type="ARBA" id="ARBA00023242"/>
    </source>
</evidence>
<evidence type="ECO:0000313" key="6">
    <source>
        <dbReference type="EnsemblPlants" id="LPERR04G26130.1"/>
    </source>
</evidence>
<evidence type="ECO:0000256" key="1">
    <source>
        <dbReference type="ARBA" id="ARBA00023015"/>
    </source>
</evidence>
<protein>
    <recommendedName>
        <fullName evidence="5">NAC domain-containing protein</fullName>
    </recommendedName>
</protein>
<dbReference type="InterPro" id="IPR003441">
    <property type="entry name" value="NAC-dom"/>
</dbReference>
<keyword evidence="7" id="KW-1185">Reference proteome</keyword>
<dbReference type="PANTHER" id="PTHR31744">
    <property type="entry name" value="PROTEIN CUP-SHAPED COTYLEDON 2-RELATED"/>
    <property type="match status" value="1"/>
</dbReference>
<dbReference type="Gene3D" id="2.170.150.80">
    <property type="entry name" value="NAC domain"/>
    <property type="match status" value="1"/>
</dbReference>
<accession>A0A0D9WBJ6</accession>
<dbReference type="HOGENOM" id="CLU_035664_1_2_1"/>
<reference evidence="6 7" key="1">
    <citation type="submission" date="2012-08" db="EMBL/GenBank/DDBJ databases">
        <title>Oryza genome evolution.</title>
        <authorList>
            <person name="Wing R.A."/>
        </authorList>
    </citation>
    <scope>NUCLEOTIDE SEQUENCE</scope>
</reference>
<dbReference type="STRING" id="77586.A0A0D9WBJ6"/>
<dbReference type="GO" id="GO:0003677">
    <property type="term" value="F:DNA binding"/>
    <property type="evidence" value="ECO:0007669"/>
    <property type="project" value="UniProtKB-KW"/>
</dbReference>
<organism evidence="6 7">
    <name type="scientific">Leersia perrieri</name>
    <dbReference type="NCBI Taxonomy" id="77586"/>
    <lineage>
        <taxon>Eukaryota</taxon>
        <taxon>Viridiplantae</taxon>
        <taxon>Streptophyta</taxon>
        <taxon>Embryophyta</taxon>
        <taxon>Tracheophyta</taxon>
        <taxon>Spermatophyta</taxon>
        <taxon>Magnoliopsida</taxon>
        <taxon>Liliopsida</taxon>
        <taxon>Poales</taxon>
        <taxon>Poaceae</taxon>
        <taxon>BOP clade</taxon>
        <taxon>Oryzoideae</taxon>
        <taxon>Oryzeae</taxon>
        <taxon>Oryzinae</taxon>
        <taxon>Leersia</taxon>
    </lineage>
</organism>
<dbReference type="Proteomes" id="UP000032180">
    <property type="component" value="Chromosome 4"/>
</dbReference>
<dbReference type="eggNOG" id="ENOG502QUJ2">
    <property type="taxonomic scope" value="Eukaryota"/>
</dbReference>